<sequence>MESAPNGAPEAPKPPRDRISAKSTDDPILRNAIRYTISAKEYETLHKYIISRSKVLKRNAPTVTKVEKLVERPGRDDYNAAAVRGSLRLFLATNAGLKIYSLITEKFMGAGKAGGKKTSLWKSPNFRLSLSLSTILLLHRILFRFFTRLRAHLLTSEAEPFRQRNPKTSKTLTSSLAPAVGASLAGFMLGVYPSDQLRVTIAIYALSRAAEISYNLAEEEGWIWGKEGSRWERPWWWGSWLLFPLTCGQLLHAFVFDRDCFPKQYGDFILKNSPQYIQTRPEDYPTNLPWPNTYNIVDNLAEMARLNYPPFVSPILFPNNPTLPQSLSSISPITSPAHPLITSLTCATLHPSDPSCLRTYLTYWIQVFPRLARVFTLILSLFSLPAYRKFYNSPISSLNTLAIRILKTTLYISGAIGTSWASICAFQSILPRHVLPTQRFFLGGALGGLWGFVVRKDARGEFLYSARASMDSLWKVGKKRGWWKGIKGGDVWIFVISLMAIEMAYERDGRSLRSGMLRKMLSGMRGEGWRDYVAEEEKRLKEEKKL</sequence>
<organism evidence="2 3">
    <name type="scientific">Botryotinia narcissicola</name>
    <dbReference type="NCBI Taxonomy" id="278944"/>
    <lineage>
        <taxon>Eukaryota</taxon>
        <taxon>Fungi</taxon>
        <taxon>Dikarya</taxon>
        <taxon>Ascomycota</taxon>
        <taxon>Pezizomycotina</taxon>
        <taxon>Leotiomycetes</taxon>
        <taxon>Helotiales</taxon>
        <taxon>Sclerotiniaceae</taxon>
        <taxon>Botryotinia</taxon>
    </lineage>
</organism>
<protein>
    <recommendedName>
        <fullName evidence="4">Transmembrane protein 135 N-terminal domain-containing protein</fullName>
    </recommendedName>
</protein>
<dbReference type="Proteomes" id="UP000297452">
    <property type="component" value="Unassembled WGS sequence"/>
</dbReference>
<dbReference type="PANTHER" id="PTHR12459">
    <property type="entry name" value="TRANSMEMBRANE PROTEIN 135-RELATED"/>
    <property type="match status" value="1"/>
</dbReference>
<dbReference type="InterPro" id="IPR026749">
    <property type="entry name" value="Tmem135"/>
</dbReference>
<dbReference type="AlphaFoldDB" id="A0A4Z1HLG3"/>
<evidence type="ECO:0008006" key="4">
    <source>
        <dbReference type="Google" id="ProtNLM"/>
    </source>
</evidence>
<proteinExistence type="predicted"/>
<evidence type="ECO:0000313" key="2">
    <source>
        <dbReference type="EMBL" id="TGO45833.1"/>
    </source>
</evidence>
<feature type="compositionally biased region" description="Basic and acidic residues" evidence="1">
    <location>
        <begin position="13"/>
        <end position="24"/>
    </location>
</feature>
<comment type="caution">
    <text evidence="2">The sequence shown here is derived from an EMBL/GenBank/DDBJ whole genome shotgun (WGS) entry which is preliminary data.</text>
</comment>
<dbReference type="EMBL" id="PQXJ01000633">
    <property type="protein sequence ID" value="TGO45833.1"/>
    <property type="molecule type" value="Genomic_DNA"/>
</dbReference>
<feature type="region of interest" description="Disordered" evidence="1">
    <location>
        <begin position="1"/>
        <end position="24"/>
    </location>
</feature>
<keyword evidence="3" id="KW-1185">Reference proteome</keyword>
<gene>
    <name evidence="2" type="ORF">BOTNAR_0635g00010</name>
</gene>
<accession>A0A4Z1HLG3</accession>
<name>A0A4Z1HLG3_9HELO</name>
<dbReference type="PANTHER" id="PTHR12459:SF19">
    <property type="entry name" value="TRANSMEMBRANE PROTEIN 135 N-TERMINAL DOMAIN-CONTAINING PROTEIN"/>
    <property type="match status" value="1"/>
</dbReference>
<evidence type="ECO:0000313" key="3">
    <source>
        <dbReference type="Proteomes" id="UP000297452"/>
    </source>
</evidence>
<reference evidence="2 3" key="1">
    <citation type="submission" date="2017-12" db="EMBL/GenBank/DDBJ databases">
        <title>Comparative genomics of Botrytis spp.</title>
        <authorList>
            <person name="Valero-Jimenez C.A."/>
            <person name="Tapia P."/>
            <person name="Veloso J."/>
            <person name="Silva-Moreno E."/>
            <person name="Staats M."/>
            <person name="Valdes J.H."/>
            <person name="Van Kan J.A.L."/>
        </authorList>
    </citation>
    <scope>NUCLEOTIDE SEQUENCE [LARGE SCALE GENOMIC DNA]</scope>
    <source>
        <strain evidence="2 3">MUCL2120</strain>
    </source>
</reference>
<evidence type="ECO:0000256" key="1">
    <source>
        <dbReference type="SAM" id="MobiDB-lite"/>
    </source>
</evidence>
<dbReference type="OrthoDB" id="291792at2759"/>